<evidence type="ECO:0000256" key="1">
    <source>
        <dbReference type="ARBA" id="ARBA00007198"/>
    </source>
</evidence>
<dbReference type="Proteomes" id="UP000326354">
    <property type="component" value="Chromosome"/>
</dbReference>
<dbReference type="OrthoDB" id="7063904at2"/>
<gene>
    <name evidence="3" type="ORF">UABAM_02626</name>
</gene>
<evidence type="ECO:0000256" key="2">
    <source>
        <dbReference type="PROSITE-ProRule" id="PRU01282"/>
    </source>
</evidence>
<proteinExistence type="inferred from homology"/>
<evidence type="ECO:0000313" key="4">
    <source>
        <dbReference type="Proteomes" id="UP000326354"/>
    </source>
</evidence>
<protein>
    <recommendedName>
        <fullName evidence="5">Arsenate reductase</fullName>
    </recommendedName>
</protein>
<evidence type="ECO:0008006" key="5">
    <source>
        <dbReference type="Google" id="ProtNLM"/>
    </source>
</evidence>
<dbReference type="Gene3D" id="3.40.30.10">
    <property type="entry name" value="Glutaredoxin"/>
    <property type="match status" value="1"/>
</dbReference>
<dbReference type="PROSITE" id="PS51353">
    <property type="entry name" value="ARSC"/>
    <property type="match status" value="1"/>
</dbReference>
<evidence type="ECO:0000313" key="3">
    <source>
        <dbReference type="EMBL" id="BBM84269.1"/>
    </source>
</evidence>
<dbReference type="KEGG" id="uam:UABAM_02626"/>
<dbReference type="InterPro" id="IPR006660">
    <property type="entry name" value="Arsenate_reductase-like"/>
</dbReference>
<dbReference type="RefSeq" id="WP_151968435.1">
    <property type="nucleotide sequence ID" value="NZ_AP019860.1"/>
</dbReference>
<dbReference type="SUPFAM" id="SSF52833">
    <property type="entry name" value="Thioredoxin-like"/>
    <property type="match status" value="1"/>
</dbReference>
<dbReference type="EMBL" id="AP019860">
    <property type="protein sequence ID" value="BBM84269.1"/>
    <property type="molecule type" value="Genomic_DNA"/>
</dbReference>
<name>A0A5S9ILW0_UABAM</name>
<dbReference type="InterPro" id="IPR036249">
    <property type="entry name" value="Thioredoxin-like_sf"/>
</dbReference>
<reference evidence="3 4" key="1">
    <citation type="submission" date="2019-08" db="EMBL/GenBank/DDBJ databases">
        <title>Complete genome sequence of Candidatus Uab amorphum.</title>
        <authorList>
            <person name="Shiratori T."/>
            <person name="Suzuki S."/>
            <person name="Kakizawa Y."/>
            <person name="Ishida K."/>
        </authorList>
    </citation>
    <scope>NUCLEOTIDE SEQUENCE [LARGE SCALE GENOMIC DNA]</scope>
    <source>
        <strain evidence="3 4">SRT547</strain>
    </source>
</reference>
<accession>A0A5S9ILW0</accession>
<dbReference type="AlphaFoldDB" id="A0A5S9ILW0"/>
<comment type="similarity">
    <text evidence="1 2">Belongs to the ArsC family.</text>
</comment>
<sequence>MDNEIEHHDVRKEPISEEQTIKLLKGKKLFLEKKGKSVKRVTSKEADQETLLKMFLGRSGTLRAPVLMGKTWAMAGFEEDTYRELLEK</sequence>
<keyword evidence="4" id="KW-1185">Reference proteome</keyword>
<organism evidence="3 4">
    <name type="scientific">Uabimicrobium amorphum</name>
    <dbReference type="NCBI Taxonomy" id="2596890"/>
    <lineage>
        <taxon>Bacteria</taxon>
        <taxon>Pseudomonadati</taxon>
        <taxon>Planctomycetota</taxon>
        <taxon>Candidatus Uabimicrobiia</taxon>
        <taxon>Candidatus Uabimicrobiales</taxon>
        <taxon>Candidatus Uabimicrobiaceae</taxon>
        <taxon>Candidatus Uabimicrobium</taxon>
    </lineage>
</organism>